<dbReference type="InterPro" id="IPR013022">
    <property type="entry name" value="Xyl_isomerase-like_TIM-brl"/>
</dbReference>
<evidence type="ECO:0000313" key="2">
    <source>
        <dbReference type="Proteomes" id="UP000199494"/>
    </source>
</evidence>
<accession>A0A1G6TQF7</accession>
<dbReference type="OrthoDB" id="9780241at2"/>
<dbReference type="PANTHER" id="PTHR12110:SF48">
    <property type="entry name" value="BLL3656 PROTEIN"/>
    <property type="match status" value="1"/>
</dbReference>
<gene>
    <name evidence="1" type="ORF">SAMN05421630_107239</name>
</gene>
<dbReference type="Pfam" id="PF01261">
    <property type="entry name" value="AP_endonuc_2"/>
    <property type="match status" value="1"/>
</dbReference>
<dbReference type="Proteomes" id="UP000199494">
    <property type="component" value="Unassembled WGS sequence"/>
</dbReference>
<dbReference type="GO" id="GO:0016853">
    <property type="term" value="F:isomerase activity"/>
    <property type="evidence" value="ECO:0007669"/>
    <property type="project" value="UniProtKB-KW"/>
</dbReference>
<dbReference type="InterPro" id="IPR036237">
    <property type="entry name" value="Xyl_isomerase-like_sf"/>
</dbReference>
<dbReference type="EMBL" id="FMZE01000007">
    <property type="protein sequence ID" value="SDD31290.1"/>
    <property type="molecule type" value="Genomic_DNA"/>
</dbReference>
<proteinExistence type="predicted"/>
<keyword evidence="1" id="KW-0413">Isomerase</keyword>
<keyword evidence="2" id="KW-1185">Reference proteome</keyword>
<evidence type="ECO:0000313" key="1">
    <source>
        <dbReference type="EMBL" id="SDD31290.1"/>
    </source>
</evidence>
<dbReference type="Gene3D" id="3.20.20.150">
    <property type="entry name" value="Divalent-metal-dependent TIM barrel enzymes"/>
    <property type="match status" value="1"/>
</dbReference>
<dbReference type="SUPFAM" id="SSF51658">
    <property type="entry name" value="Xylose isomerase-like"/>
    <property type="match status" value="1"/>
</dbReference>
<dbReference type="RefSeq" id="WP_143021395.1">
    <property type="nucleotide sequence ID" value="NZ_CP016353.1"/>
</dbReference>
<reference evidence="1 2" key="1">
    <citation type="submission" date="2016-10" db="EMBL/GenBank/DDBJ databases">
        <authorList>
            <person name="de Groot N.N."/>
        </authorList>
    </citation>
    <scope>NUCLEOTIDE SEQUENCE [LARGE SCALE GENOMIC DNA]</scope>
    <source>
        <strain evidence="1 2">CGMCC 4.5506</strain>
    </source>
</reference>
<dbReference type="InterPro" id="IPR050312">
    <property type="entry name" value="IolE/XylAMocC-like"/>
</dbReference>
<name>A0A1G6TQF7_9PSEU</name>
<protein>
    <submittedName>
        <fullName evidence="1">Sugar phosphate isomerase/epimerase</fullName>
    </submittedName>
</protein>
<dbReference type="STRING" id="530584.SAMN05421630_107239"/>
<dbReference type="AlphaFoldDB" id="A0A1G6TQF7"/>
<organism evidence="1 2">
    <name type="scientific">Prauserella marina</name>
    <dbReference type="NCBI Taxonomy" id="530584"/>
    <lineage>
        <taxon>Bacteria</taxon>
        <taxon>Bacillati</taxon>
        <taxon>Actinomycetota</taxon>
        <taxon>Actinomycetes</taxon>
        <taxon>Pseudonocardiales</taxon>
        <taxon>Pseudonocardiaceae</taxon>
        <taxon>Prauserella</taxon>
    </lineage>
</organism>
<sequence>MPRRHLALACLDFLDTDPEVFVAAAAEAGFDAVTLRGAGSREPVVADLGADARRRHRVLAALEATGLGVLDVEVIRLNGRLSGDEIGCVVELAAECGARHLLVVNEELEPAEAVDVLAAIVAEARAAGVRPCLEPMAFTRCRTLAEAIATAVPAGAGILIDALHLQRSGGSAAEVAAAVRQHGGDLFPYLQLCDAPRAAPPDLRAEALAGRLLPGEGELDLAGLLAALPDAAVSVEAPTAATRGLSPNGRARAAASTVHTRL</sequence>
<dbReference type="PANTHER" id="PTHR12110">
    <property type="entry name" value="HYDROXYPYRUVATE ISOMERASE"/>
    <property type="match status" value="1"/>
</dbReference>